<dbReference type="KEGG" id="sufl:FIL70_01745"/>
<name>A0A5B8CHE4_SPHSA</name>
<reference evidence="2 3" key="1">
    <citation type="submission" date="2019-06" db="EMBL/GenBank/DDBJ databases">
        <title>Genome organization and adaptive potential of archetypical organophosphate degarding Sphingobium fuliginis ATCC 27551.</title>
        <authorList>
            <person name="Sarwar A."/>
            <person name="Parthasarathy S."/>
            <person name="Singh C."/>
            <person name="Siddavattam D."/>
        </authorList>
    </citation>
    <scope>NUCLEOTIDE SEQUENCE [LARGE SCALE GENOMIC DNA]</scope>
    <source>
        <strain evidence="2 3">ATCC 27551</strain>
    </source>
</reference>
<protein>
    <submittedName>
        <fullName evidence="2">Tetratricopeptide repeat protein</fullName>
    </submittedName>
</protein>
<dbReference type="Gene3D" id="1.25.40.10">
    <property type="entry name" value="Tetratricopeptide repeat domain"/>
    <property type="match status" value="1"/>
</dbReference>
<accession>A0A5B8CHE4</accession>
<evidence type="ECO:0000313" key="3">
    <source>
        <dbReference type="Proteomes" id="UP000311469"/>
    </source>
</evidence>
<gene>
    <name evidence="2" type="ORF">FIL70_01745</name>
</gene>
<dbReference type="EMBL" id="CP041016">
    <property type="protein sequence ID" value="QDC36161.1"/>
    <property type="molecule type" value="Genomic_DNA"/>
</dbReference>
<proteinExistence type="predicted"/>
<feature type="chain" id="PRO_5023072530" evidence="1">
    <location>
        <begin position="23"/>
        <end position="126"/>
    </location>
</feature>
<evidence type="ECO:0000313" key="2">
    <source>
        <dbReference type="EMBL" id="QDC36161.1"/>
    </source>
</evidence>
<feature type="signal peptide" evidence="1">
    <location>
        <begin position="1"/>
        <end position="22"/>
    </location>
</feature>
<dbReference type="InterPro" id="IPR011990">
    <property type="entry name" value="TPR-like_helical_dom_sf"/>
</dbReference>
<dbReference type="AlphaFoldDB" id="A0A5B8CHE4"/>
<sequence>MRKAAAICGLALAAMAPAVASAADDTIIVGVSDKGLASKALAAGDYQVAARRLEALRSDFPDDPARLINLGNAYAGMGKAKAARNAYQAARFAPDAVLVTADGQEGSSREIARKAIGRLQTSYAMR</sequence>
<dbReference type="SUPFAM" id="SSF48452">
    <property type="entry name" value="TPR-like"/>
    <property type="match status" value="1"/>
</dbReference>
<evidence type="ECO:0000256" key="1">
    <source>
        <dbReference type="SAM" id="SignalP"/>
    </source>
</evidence>
<keyword evidence="1" id="KW-0732">Signal</keyword>
<dbReference type="Proteomes" id="UP000311469">
    <property type="component" value="Chromosome cSF1"/>
</dbReference>
<dbReference type="Pfam" id="PF14559">
    <property type="entry name" value="TPR_19"/>
    <property type="match status" value="1"/>
</dbReference>
<organism evidence="2 3">
    <name type="scientific">Sphingobium fuliginis ATCC 27551</name>
    <dbReference type="NCBI Taxonomy" id="1208342"/>
    <lineage>
        <taxon>Bacteria</taxon>
        <taxon>Pseudomonadati</taxon>
        <taxon>Pseudomonadota</taxon>
        <taxon>Alphaproteobacteria</taxon>
        <taxon>Sphingomonadales</taxon>
        <taxon>Sphingomonadaceae</taxon>
        <taxon>Sphingobium</taxon>
    </lineage>
</organism>